<dbReference type="AlphaFoldDB" id="A0A4Q8LTC3"/>
<protein>
    <submittedName>
        <fullName evidence="1">Uncharacterized protein</fullName>
    </submittedName>
</protein>
<comment type="caution">
    <text evidence="1">The sequence shown here is derived from an EMBL/GenBank/DDBJ whole genome shotgun (WGS) entry which is preliminary data.</text>
</comment>
<evidence type="ECO:0000313" key="2">
    <source>
        <dbReference type="Proteomes" id="UP000294164"/>
    </source>
</evidence>
<name>A0A4Q8LTC3_9GAMM</name>
<gene>
    <name evidence="1" type="ORF">EA655_20510</name>
</gene>
<dbReference type="Proteomes" id="UP000294164">
    <property type="component" value="Unassembled WGS sequence"/>
</dbReference>
<evidence type="ECO:0000313" key="1">
    <source>
        <dbReference type="EMBL" id="TAA35119.1"/>
    </source>
</evidence>
<accession>A0A4Q8LTC3</accession>
<proteinExistence type="predicted"/>
<dbReference type="RefSeq" id="WP_130536127.1">
    <property type="nucleotide sequence ID" value="NZ_SHMG01000019.1"/>
</dbReference>
<reference evidence="1 2" key="1">
    <citation type="submission" date="2019-02" db="EMBL/GenBank/DDBJ databases">
        <title>WGS of Pseudoxanthomonas species novum from clinical isolates.</title>
        <authorList>
            <person name="Bernier A.-M."/>
            <person name="Bernard K."/>
            <person name="Vachon A."/>
        </authorList>
    </citation>
    <scope>NUCLEOTIDE SEQUENCE [LARGE SCALE GENOMIC DNA]</scope>
    <source>
        <strain evidence="1 2">NML130969</strain>
    </source>
</reference>
<organism evidence="1 2">
    <name type="scientific">Pseudoxanthomonas winnipegensis</name>
    <dbReference type="NCBI Taxonomy" id="2480810"/>
    <lineage>
        <taxon>Bacteria</taxon>
        <taxon>Pseudomonadati</taxon>
        <taxon>Pseudomonadota</taxon>
        <taxon>Gammaproteobacteria</taxon>
        <taxon>Lysobacterales</taxon>
        <taxon>Lysobacteraceae</taxon>
        <taxon>Pseudoxanthomonas</taxon>
    </lineage>
</organism>
<sequence length="135" mass="14128">MSGRTSLIVVVGAGLAFAALAFGVMRRSEATTDFRQAAVADQHAAENYNGFIQQVAEHAPEGMKKTVATAWANCARISTKWVGRLPVSSGPSQHELDVCEASAVQLATSRGHDAAASSQYAQRLRAASAAVRAAN</sequence>
<dbReference type="EMBL" id="SHMG01000019">
    <property type="protein sequence ID" value="TAA35119.1"/>
    <property type="molecule type" value="Genomic_DNA"/>
</dbReference>